<feature type="domain" description="3'-5' exonuclease" evidence="1">
    <location>
        <begin position="643"/>
        <end position="759"/>
    </location>
</feature>
<dbReference type="Pfam" id="PF01612">
    <property type="entry name" value="DNA_pol_A_exo1"/>
    <property type="match status" value="1"/>
</dbReference>
<accession>A0A0D3K6M6</accession>
<dbReference type="AlphaFoldDB" id="A0A0D3K6M6"/>
<name>A0A0D3K6M6_EMIH1</name>
<dbReference type="GO" id="GO:0006139">
    <property type="term" value="P:nucleobase-containing compound metabolic process"/>
    <property type="evidence" value="ECO:0007669"/>
    <property type="project" value="InterPro"/>
</dbReference>
<dbReference type="Gene3D" id="1.25.10.10">
    <property type="entry name" value="Leucine-rich Repeat Variant"/>
    <property type="match status" value="1"/>
</dbReference>
<dbReference type="InterPro" id="IPR012337">
    <property type="entry name" value="RNaseH-like_sf"/>
</dbReference>
<dbReference type="InterPro" id="IPR036397">
    <property type="entry name" value="RNaseH_sf"/>
</dbReference>
<dbReference type="PANTHER" id="PTHR21207">
    <property type="entry name" value="PARKIN COREGULATED GENE PROTEIN PARK2 COREGULATED"/>
    <property type="match status" value="1"/>
</dbReference>
<dbReference type="Proteomes" id="UP000013827">
    <property type="component" value="Unassembled WGS sequence"/>
</dbReference>
<dbReference type="GO" id="GO:0051879">
    <property type="term" value="F:Hsp90 protein binding"/>
    <property type="evidence" value="ECO:0007669"/>
    <property type="project" value="TreeGrafter"/>
</dbReference>
<dbReference type="GO" id="GO:0008408">
    <property type="term" value="F:3'-5' exonuclease activity"/>
    <property type="evidence" value="ECO:0007669"/>
    <property type="project" value="InterPro"/>
</dbReference>
<dbReference type="InterPro" id="IPR002562">
    <property type="entry name" value="3'-5'_exonuclease_dom"/>
</dbReference>
<reference evidence="2" key="2">
    <citation type="submission" date="2024-10" db="UniProtKB">
        <authorList>
            <consortium name="EnsemblProtists"/>
        </authorList>
    </citation>
    <scope>IDENTIFICATION</scope>
</reference>
<evidence type="ECO:0000313" key="2">
    <source>
        <dbReference type="EnsemblProtists" id="EOD31411"/>
    </source>
</evidence>
<dbReference type="HOGENOM" id="CLU_283362_0_0_1"/>
<dbReference type="RefSeq" id="XP_005783840.1">
    <property type="nucleotide sequence ID" value="XM_005783783.1"/>
</dbReference>
<dbReference type="InterPro" id="IPR011989">
    <property type="entry name" value="ARM-like"/>
</dbReference>
<dbReference type="GO" id="GO:0030544">
    <property type="term" value="F:Hsp70 protein binding"/>
    <property type="evidence" value="ECO:0007669"/>
    <property type="project" value="TreeGrafter"/>
</dbReference>
<dbReference type="InterPro" id="IPR016024">
    <property type="entry name" value="ARM-type_fold"/>
</dbReference>
<dbReference type="PANTHER" id="PTHR21207:SF2">
    <property type="entry name" value="PARKIN COREGULATED GENE PROTEIN"/>
    <property type="match status" value="1"/>
</dbReference>
<proteinExistence type="predicted"/>
<reference evidence="3" key="1">
    <citation type="journal article" date="2013" name="Nature">
        <title>Pan genome of the phytoplankton Emiliania underpins its global distribution.</title>
        <authorList>
            <person name="Read B.A."/>
            <person name="Kegel J."/>
            <person name="Klute M.J."/>
            <person name="Kuo A."/>
            <person name="Lefebvre S.C."/>
            <person name="Maumus F."/>
            <person name="Mayer C."/>
            <person name="Miller J."/>
            <person name="Monier A."/>
            <person name="Salamov A."/>
            <person name="Young J."/>
            <person name="Aguilar M."/>
            <person name="Claverie J.M."/>
            <person name="Frickenhaus S."/>
            <person name="Gonzalez K."/>
            <person name="Herman E.K."/>
            <person name="Lin Y.C."/>
            <person name="Napier J."/>
            <person name="Ogata H."/>
            <person name="Sarno A.F."/>
            <person name="Shmutz J."/>
            <person name="Schroeder D."/>
            <person name="de Vargas C."/>
            <person name="Verret F."/>
            <person name="von Dassow P."/>
            <person name="Valentin K."/>
            <person name="Van de Peer Y."/>
            <person name="Wheeler G."/>
            <person name="Dacks J.B."/>
            <person name="Delwiche C.F."/>
            <person name="Dyhrman S.T."/>
            <person name="Glockner G."/>
            <person name="John U."/>
            <person name="Richards T."/>
            <person name="Worden A.Z."/>
            <person name="Zhang X."/>
            <person name="Grigoriev I.V."/>
            <person name="Allen A.E."/>
            <person name="Bidle K."/>
            <person name="Borodovsky M."/>
            <person name="Bowler C."/>
            <person name="Brownlee C."/>
            <person name="Cock J.M."/>
            <person name="Elias M."/>
            <person name="Gladyshev V.N."/>
            <person name="Groth M."/>
            <person name="Guda C."/>
            <person name="Hadaegh A."/>
            <person name="Iglesias-Rodriguez M.D."/>
            <person name="Jenkins J."/>
            <person name="Jones B.M."/>
            <person name="Lawson T."/>
            <person name="Leese F."/>
            <person name="Lindquist E."/>
            <person name="Lobanov A."/>
            <person name="Lomsadze A."/>
            <person name="Malik S.B."/>
            <person name="Marsh M.E."/>
            <person name="Mackinder L."/>
            <person name="Mock T."/>
            <person name="Mueller-Roeber B."/>
            <person name="Pagarete A."/>
            <person name="Parker M."/>
            <person name="Probert I."/>
            <person name="Quesneville H."/>
            <person name="Raines C."/>
            <person name="Rensing S.A."/>
            <person name="Riano-Pachon D.M."/>
            <person name="Richier S."/>
            <person name="Rokitta S."/>
            <person name="Shiraiwa Y."/>
            <person name="Soanes D.M."/>
            <person name="van der Giezen M."/>
            <person name="Wahlund T.M."/>
            <person name="Williams B."/>
            <person name="Wilson W."/>
            <person name="Wolfe G."/>
            <person name="Wurch L.L."/>
        </authorList>
    </citation>
    <scope>NUCLEOTIDE SEQUENCE</scope>
</reference>
<keyword evidence="3" id="KW-1185">Reference proteome</keyword>
<sequence>MTAAAALLDEARRERQLHGKALPPRSTPAPAKTVFNVGQAQYQPAHLHRVSGRPRRCRAGSGAPCYSTRRQNELPASSVPAPVAGAFDPSLASANKRVLWSLPPGEADAAELLPLLLEGLCDPSADCRFLAAQGAAELIDASGPTGGLLPATADVIPPIRAALGTMDPPVVCAALQLLRQFLGSHKLAGAALRPHYRQLLPRLAPLVLRSQERQLRDGSLDRLSDREMHPGDLVASTLAEMEARGGAGAGAEIKTVVPSWRPAEEELHRGFAAPEFRNGDVVVVARGLVSHVGHRGTQVLAKGTACGTTTLHGLRGSRRVRGEEAGGSPISSRISFLLRYGPRSCKKESAQHDSWAGGTAGMTGTHDARVEAWADHAARGARDYIRFRGTLFAVIPASQRQLPAARLNKAATWVDVLAPKTERPTMDTEHEEAMMAVLREVYGAWHAGESTRRHPVMGRAFRRHAVRTLRADSADSSLATASASVAVADGGDGDTNAAEPGEREKAAVQRCVSNAFDRLDEEKQRSIAIARQTAELQQLAQPTSKAAAASYALLAEDSDVTQELLLLKKWRENAQEHPECEQESSFERSAGVVAFMAVDLEFMMLPGNRPSYCDILQVAYRGETGTRVLLLDTHVNRRILRDYFVNHATAGQIPGLKSYLTDPKIVKCMHSHRNDTRILREYGIRLKSVLDTALCDALSRGKALHQGRNLGEALKDTLKVELPHKATMPREERGIFRKRPAAPQTIEYCAHDVLYSVALGREQRSRILQAAGGSDALDVAYAASDRCSGTYVTTVMGGHFQVVLDVKETCERILQKGTVLCSYYLPDEKGHFDYAVRPPEPPELSAEEVARATHPMPEGADVDTEAYERRIKQLMETYTERRRYVFPKGDRIGSCLAGVFDVTLRPEFDPEKGGTKVIENKPYFNQGHEQKEAILEMQRTFFAVGALTMADLKSNTASAGSGTEKWGETFGCFEDCGGCMYVSCCPLCARCTIGEMIGPDVTVGKNMEPANEFANCQSCCFNSCTFSLIGALIGLLPPPDINIMKAAAVKLNKDSASPGPCCECCQVWCLGSCTTCLMYRELKTANNKAKGAPEATEMER</sequence>
<dbReference type="Gene3D" id="3.30.420.10">
    <property type="entry name" value="Ribonuclease H-like superfamily/Ribonuclease H"/>
    <property type="match status" value="1"/>
</dbReference>
<dbReference type="GO" id="GO:0003676">
    <property type="term" value="F:nucleic acid binding"/>
    <property type="evidence" value="ECO:0007669"/>
    <property type="project" value="InterPro"/>
</dbReference>
<dbReference type="eggNOG" id="KOG3961">
    <property type="taxonomic scope" value="Eukaryota"/>
</dbReference>
<dbReference type="SUPFAM" id="SSF53098">
    <property type="entry name" value="Ribonuclease H-like"/>
    <property type="match status" value="1"/>
</dbReference>
<dbReference type="Pfam" id="PF10274">
    <property type="entry name" value="ParcG"/>
    <property type="match status" value="1"/>
</dbReference>
<protein>
    <recommendedName>
        <fullName evidence="1">3'-5' exonuclease domain-containing protein</fullName>
    </recommendedName>
</protein>
<organism evidence="2 3">
    <name type="scientific">Emiliania huxleyi (strain CCMP1516)</name>
    <dbReference type="NCBI Taxonomy" id="280463"/>
    <lineage>
        <taxon>Eukaryota</taxon>
        <taxon>Haptista</taxon>
        <taxon>Haptophyta</taxon>
        <taxon>Prymnesiophyceae</taxon>
        <taxon>Isochrysidales</taxon>
        <taxon>Noelaerhabdaceae</taxon>
        <taxon>Emiliania</taxon>
    </lineage>
</organism>
<dbReference type="KEGG" id="ehx:EMIHUDRAFT_232015"/>
<dbReference type="SUPFAM" id="SSF48371">
    <property type="entry name" value="ARM repeat"/>
    <property type="match status" value="1"/>
</dbReference>
<dbReference type="EnsemblProtists" id="EOD31411">
    <property type="protein sequence ID" value="EOD31411"/>
    <property type="gene ID" value="EMIHUDRAFT_232015"/>
</dbReference>
<dbReference type="InterPro" id="IPR019399">
    <property type="entry name" value="Parkin_co-regulated_protein"/>
</dbReference>
<evidence type="ECO:0000259" key="1">
    <source>
        <dbReference type="Pfam" id="PF01612"/>
    </source>
</evidence>
<dbReference type="PaxDb" id="2903-EOD31411"/>
<evidence type="ECO:0000313" key="3">
    <source>
        <dbReference type="Proteomes" id="UP000013827"/>
    </source>
</evidence>
<dbReference type="GeneID" id="17276685"/>
<dbReference type="STRING" id="2903.R1F7S7"/>